<evidence type="ECO:0000313" key="1">
    <source>
        <dbReference type="EMBL" id="KAJ6834361.1"/>
    </source>
</evidence>
<gene>
    <name evidence="2" type="ORF">M6B38_300625</name>
    <name evidence="1" type="ORF">M6B38_335400</name>
</gene>
<dbReference type="Proteomes" id="UP001140949">
    <property type="component" value="Unassembled WGS sequence"/>
</dbReference>
<reference evidence="2" key="1">
    <citation type="journal article" date="2023" name="GigaByte">
        <title>Genome assembly of the bearded iris, Iris pallida Lam.</title>
        <authorList>
            <person name="Bruccoleri R.E."/>
            <person name="Oakeley E.J."/>
            <person name="Faust A.M.E."/>
            <person name="Altorfer M."/>
            <person name="Dessus-Babus S."/>
            <person name="Burckhardt D."/>
            <person name="Oertli M."/>
            <person name="Naumann U."/>
            <person name="Petersen F."/>
            <person name="Wong J."/>
        </authorList>
    </citation>
    <scope>NUCLEOTIDE SEQUENCE</scope>
    <source>
        <strain evidence="2">GSM-AAB239-AS_SAM_17_03QT</strain>
    </source>
</reference>
<dbReference type="AlphaFoldDB" id="A0AAX6HRJ6"/>
<name>A0AAX6HRJ6_IRIPA</name>
<organism evidence="2 3">
    <name type="scientific">Iris pallida</name>
    <name type="common">Sweet iris</name>
    <dbReference type="NCBI Taxonomy" id="29817"/>
    <lineage>
        <taxon>Eukaryota</taxon>
        <taxon>Viridiplantae</taxon>
        <taxon>Streptophyta</taxon>
        <taxon>Embryophyta</taxon>
        <taxon>Tracheophyta</taxon>
        <taxon>Spermatophyta</taxon>
        <taxon>Magnoliopsida</taxon>
        <taxon>Liliopsida</taxon>
        <taxon>Asparagales</taxon>
        <taxon>Iridaceae</taxon>
        <taxon>Iridoideae</taxon>
        <taxon>Irideae</taxon>
        <taxon>Iris</taxon>
    </lineage>
</organism>
<evidence type="ECO:0000313" key="2">
    <source>
        <dbReference type="EMBL" id="KAJ6843177.1"/>
    </source>
</evidence>
<evidence type="ECO:0000313" key="3">
    <source>
        <dbReference type="Proteomes" id="UP001140949"/>
    </source>
</evidence>
<accession>A0AAX6HRJ6</accession>
<dbReference type="EMBL" id="JANAVB010014413">
    <property type="protein sequence ID" value="KAJ6834361.1"/>
    <property type="molecule type" value="Genomic_DNA"/>
</dbReference>
<sequence>MLGPAASTVIRRVFRPAGGSSWRPRSHFVEYGFALGRDDTVIDNNVMDRQLDPTRVKENDVFVVAEPGELADKFLQCVKVSLLPLMRGHKKKDAYPLSKVLSVSDLVARWPNFQVGDMKIFIKLIFVLEIGASSLDKIRYIMIQLVLRYGRTLWAKWVSS</sequence>
<keyword evidence="3" id="KW-1185">Reference proteome</keyword>
<dbReference type="EMBL" id="JANAVB010007397">
    <property type="protein sequence ID" value="KAJ6843177.1"/>
    <property type="molecule type" value="Genomic_DNA"/>
</dbReference>
<proteinExistence type="predicted"/>
<protein>
    <submittedName>
        <fullName evidence="2">Phospholipase A I</fullName>
    </submittedName>
</protein>
<reference evidence="2" key="2">
    <citation type="submission" date="2023-04" db="EMBL/GenBank/DDBJ databases">
        <authorList>
            <person name="Bruccoleri R.E."/>
            <person name="Oakeley E.J."/>
            <person name="Faust A.-M."/>
            <person name="Dessus-Babus S."/>
            <person name="Altorfer M."/>
            <person name="Burckhardt D."/>
            <person name="Oertli M."/>
            <person name="Naumann U."/>
            <person name="Petersen F."/>
            <person name="Wong J."/>
        </authorList>
    </citation>
    <scope>NUCLEOTIDE SEQUENCE</scope>
    <source>
        <strain evidence="2">GSM-AAB239-AS_SAM_17_03QT</strain>
        <tissue evidence="2">Leaf</tissue>
    </source>
</reference>
<comment type="caution">
    <text evidence="2">The sequence shown here is derived from an EMBL/GenBank/DDBJ whole genome shotgun (WGS) entry which is preliminary data.</text>
</comment>